<name>A0A4Q5IV89_9ACTN</name>
<accession>A0A4Q5IV89</accession>
<evidence type="ECO:0000256" key="1">
    <source>
        <dbReference type="SAM" id="MobiDB-lite"/>
    </source>
</evidence>
<comment type="caution">
    <text evidence="2">The sequence shown here is derived from an EMBL/GenBank/DDBJ whole genome shotgun (WGS) entry which is preliminary data.</text>
</comment>
<gene>
    <name evidence="2" type="ORF">ETU37_18645</name>
</gene>
<keyword evidence="3" id="KW-1185">Reference proteome</keyword>
<dbReference type="EMBL" id="SDPU01000034">
    <property type="protein sequence ID" value="RYU09862.1"/>
    <property type="molecule type" value="Genomic_DNA"/>
</dbReference>
<proteinExistence type="predicted"/>
<feature type="region of interest" description="Disordered" evidence="1">
    <location>
        <begin position="31"/>
        <end position="68"/>
    </location>
</feature>
<evidence type="ECO:0000313" key="3">
    <source>
        <dbReference type="Proteomes" id="UP000291189"/>
    </source>
</evidence>
<protein>
    <submittedName>
        <fullName evidence="2">Uncharacterized protein</fullName>
    </submittedName>
</protein>
<dbReference type="Proteomes" id="UP000291189">
    <property type="component" value="Unassembled WGS sequence"/>
</dbReference>
<evidence type="ECO:0000313" key="2">
    <source>
        <dbReference type="EMBL" id="RYU09862.1"/>
    </source>
</evidence>
<sequence>MPDPGQNLLGYVAEPHSPSNDALNLASYAATHHDGTNDAHQANREHSTDSSDQAHPDLGMFAHSLSAA</sequence>
<organism evidence="2 3">
    <name type="scientific">Nocardioides iriomotensis</name>
    <dbReference type="NCBI Taxonomy" id="715784"/>
    <lineage>
        <taxon>Bacteria</taxon>
        <taxon>Bacillati</taxon>
        <taxon>Actinomycetota</taxon>
        <taxon>Actinomycetes</taxon>
        <taxon>Propionibacteriales</taxon>
        <taxon>Nocardioidaceae</taxon>
        <taxon>Nocardioides</taxon>
    </lineage>
</organism>
<reference evidence="2 3" key="1">
    <citation type="submission" date="2019-01" db="EMBL/GenBank/DDBJ databases">
        <title>Nocardioides guangzhouensis sp. nov., an actinobacterium isolated from soil.</title>
        <authorList>
            <person name="Fu Y."/>
            <person name="Cai Y."/>
            <person name="Lin Z."/>
            <person name="Chen P."/>
        </authorList>
    </citation>
    <scope>NUCLEOTIDE SEQUENCE [LARGE SCALE GENOMIC DNA]</scope>
    <source>
        <strain evidence="2 3">NBRC 105384</strain>
    </source>
</reference>
<feature type="compositionally biased region" description="Basic and acidic residues" evidence="1">
    <location>
        <begin position="31"/>
        <end position="55"/>
    </location>
</feature>
<dbReference type="AlphaFoldDB" id="A0A4Q5IV89"/>